<keyword evidence="1" id="KW-0175">Coiled coil</keyword>
<evidence type="ECO:0000259" key="2">
    <source>
        <dbReference type="Pfam" id="PF04179"/>
    </source>
</evidence>
<dbReference type="PIRSF" id="PIRSF007747">
    <property type="entry name" value="Ribosyl_Ptfrase"/>
    <property type="match status" value="1"/>
</dbReference>
<dbReference type="GO" id="GO:0019988">
    <property type="term" value="P:charged-tRNA amino acid modification"/>
    <property type="evidence" value="ECO:0007669"/>
    <property type="project" value="InterPro"/>
</dbReference>
<evidence type="ECO:0000313" key="5">
    <source>
        <dbReference type="Proteomes" id="UP001377567"/>
    </source>
</evidence>
<dbReference type="Proteomes" id="UP001377567">
    <property type="component" value="Unassembled WGS sequence"/>
</dbReference>
<keyword evidence="5" id="KW-1185">Reference proteome</keyword>
<dbReference type="InterPro" id="IPR029021">
    <property type="entry name" value="Prot-tyrosine_phosphatase-like"/>
</dbReference>
<proteinExistence type="predicted"/>
<feature type="coiled-coil region" evidence="1">
    <location>
        <begin position="7"/>
        <end position="34"/>
    </location>
</feature>
<dbReference type="EMBL" id="BTGD01000010">
    <property type="protein sequence ID" value="GMM57007.1"/>
    <property type="molecule type" value="Genomic_DNA"/>
</dbReference>
<dbReference type="PANTHER" id="PTHR31811">
    <property type="entry name" value="TRNA A64-2'-O-RIBOSYLPHOSPHATE TRANSFERASE"/>
    <property type="match status" value="1"/>
</dbReference>
<dbReference type="Pfam" id="PF04179">
    <property type="entry name" value="Init_tRNA_PT"/>
    <property type="match status" value="1"/>
</dbReference>
<dbReference type="InterPro" id="IPR033421">
    <property type="entry name" value="Rit1_DUSP-like"/>
</dbReference>
<dbReference type="Pfam" id="PF17184">
    <property type="entry name" value="Rit1_C"/>
    <property type="match status" value="1"/>
</dbReference>
<name>A0AAV5S223_MAUHU</name>
<feature type="domain" description="Rit1 DUSP-like" evidence="2">
    <location>
        <begin position="376"/>
        <end position="484"/>
    </location>
</feature>
<dbReference type="InterPro" id="IPR033449">
    <property type="entry name" value="Rit1_N"/>
</dbReference>
<dbReference type="GO" id="GO:0005737">
    <property type="term" value="C:cytoplasm"/>
    <property type="evidence" value="ECO:0007669"/>
    <property type="project" value="TreeGrafter"/>
</dbReference>
<organism evidence="4 5">
    <name type="scientific">Maudiozyma humilis</name>
    <name type="common">Sour dough yeast</name>
    <name type="synonym">Kazachstania humilis</name>
    <dbReference type="NCBI Taxonomy" id="51915"/>
    <lineage>
        <taxon>Eukaryota</taxon>
        <taxon>Fungi</taxon>
        <taxon>Dikarya</taxon>
        <taxon>Ascomycota</taxon>
        <taxon>Saccharomycotina</taxon>
        <taxon>Saccharomycetes</taxon>
        <taxon>Saccharomycetales</taxon>
        <taxon>Saccharomycetaceae</taxon>
        <taxon>Maudiozyma</taxon>
    </lineage>
</organism>
<dbReference type="Gene3D" id="3.90.190.10">
    <property type="entry name" value="Protein tyrosine phosphatase superfamily"/>
    <property type="match status" value="1"/>
</dbReference>
<protein>
    <submittedName>
        <fullName evidence="4">tRNA A64-2'-O-ribosylphosphate transferase</fullName>
    </submittedName>
</protein>
<evidence type="ECO:0000259" key="3">
    <source>
        <dbReference type="Pfam" id="PF17184"/>
    </source>
</evidence>
<feature type="domain" description="Rit1 N-terminal" evidence="3">
    <location>
        <begin position="17"/>
        <end position="300"/>
    </location>
</feature>
<dbReference type="AlphaFoldDB" id="A0AAV5S223"/>
<accession>A0AAV5S223</accession>
<keyword evidence="4" id="KW-0808">Transferase</keyword>
<gene>
    <name evidence="4" type="ORF">DAKH74_036230</name>
</gene>
<evidence type="ECO:0000256" key="1">
    <source>
        <dbReference type="SAM" id="Coils"/>
    </source>
</evidence>
<evidence type="ECO:0000313" key="4">
    <source>
        <dbReference type="EMBL" id="GMM57007.1"/>
    </source>
</evidence>
<reference evidence="4 5" key="1">
    <citation type="journal article" date="2023" name="Elife">
        <title>Identification of key yeast species and microbe-microbe interactions impacting larval growth of Drosophila in the wild.</title>
        <authorList>
            <person name="Mure A."/>
            <person name="Sugiura Y."/>
            <person name="Maeda R."/>
            <person name="Honda K."/>
            <person name="Sakurai N."/>
            <person name="Takahashi Y."/>
            <person name="Watada M."/>
            <person name="Katoh T."/>
            <person name="Gotoh A."/>
            <person name="Gotoh Y."/>
            <person name="Taniguchi I."/>
            <person name="Nakamura K."/>
            <person name="Hayashi T."/>
            <person name="Katayama T."/>
            <person name="Uemura T."/>
            <person name="Hattori Y."/>
        </authorList>
    </citation>
    <scope>NUCLEOTIDE SEQUENCE [LARGE SCALE GENOMIC DNA]</scope>
    <source>
        <strain evidence="4 5">KH-74</strain>
    </source>
</reference>
<comment type="caution">
    <text evidence="4">The sequence shown here is derived from an EMBL/GenBank/DDBJ whole genome shotgun (WGS) entry which is preliminary data.</text>
</comment>
<dbReference type="GO" id="GO:0043399">
    <property type="term" value="F:tRNA adenosine(64)-2'-O-ribosylphosphate transferase activity"/>
    <property type="evidence" value="ECO:0007669"/>
    <property type="project" value="InterPro"/>
</dbReference>
<dbReference type="PANTHER" id="PTHR31811:SF0">
    <property type="entry name" value="TRNA A64-2'-O-RIBOSYLPHOSPHATE TRANSFERASE"/>
    <property type="match status" value="1"/>
</dbReference>
<sequence length="485" mass="55273">MNESIWSETLSQINKDIKKENKSLRNRLQSIRYDCGFLETEAMKRFPKYPVIPNERCGVWYCNPKNFTQTSYFKSTDGHTSQWDFSTRRLNFHLFPTLQEHGGIMIVDSTRRGKKIPDALSKTVPIWCAVLNYVMLKSKGKEINIDEILFVPPATVSKTEYSSIVKKLPELVEKLENLGVIDGRELFDRFGGKILRPIWVFPGSSILRASVDPFTGETTQTEWAPSENDNIIPLILCTVSYQAQDGMDKRNGFTYVQGAADDHELWSNGLDASMFWDNYDYLTDPDKTDAQLEEFVDQLIVDKKLKNASLTDTLDDVFESRDDITAELSLGEIRPNLEINDVLYEAMAKEYQLCVILSDNITLKLEKEEGNDSVKIYKLQSGSKKSSKELRTQITQIFDTIQQQLITSKGRVLICCNTGTDMSVGVLLAVLCKDYSMEWKFEPDVEHAITKTVVKKHLSRLITSLKGRNVNPSRATLNSINSFLM</sequence>
<dbReference type="InterPro" id="IPR007306">
    <property type="entry name" value="Rit1"/>
</dbReference>